<proteinExistence type="predicted"/>
<feature type="compositionally biased region" description="Low complexity" evidence="1">
    <location>
        <begin position="67"/>
        <end position="88"/>
    </location>
</feature>
<evidence type="ECO:0000313" key="2">
    <source>
        <dbReference type="EMBL" id="KAK7317951.1"/>
    </source>
</evidence>
<protein>
    <submittedName>
        <fullName evidence="2">Uncharacterized protein</fullName>
    </submittedName>
</protein>
<reference evidence="2 3" key="1">
    <citation type="submission" date="2024-01" db="EMBL/GenBank/DDBJ databases">
        <title>The genomes of 5 underutilized Papilionoideae crops provide insights into root nodulation and disease resistance.</title>
        <authorList>
            <person name="Yuan L."/>
        </authorList>
    </citation>
    <scope>NUCLEOTIDE SEQUENCE [LARGE SCALE GENOMIC DNA]</scope>
    <source>
        <strain evidence="2">LY-2023</strain>
        <tissue evidence="2">Leaf</tissue>
    </source>
</reference>
<organism evidence="2 3">
    <name type="scientific">Clitoria ternatea</name>
    <name type="common">Butterfly pea</name>
    <dbReference type="NCBI Taxonomy" id="43366"/>
    <lineage>
        <taxon>Eukaryota</taxon>
        <taxon>Viridiplantae</taxon>
        <taxon>Streptophyta</taxon>
        <taxon>Embryophyta</taxon>
        <taxon>Tracheophyta</taxon>
        <taxon>Spermatophyta</taxon>
        <taxon>Magnoliopsida</taxon>
        <taxon>eudicotyledons</taxon>
        <taxon>Gunneridae</taxon>
        <taxon>Pentapetalae</taxon>
        <taxon>rosids</taxon>
        <taxon>fabids</taxon>
        <taxon>Fabales</taxon>
        <taxon>Fabaceae</taxon>
        <taxon>Papilionoideae</taxon>
        <taxon>50 kb inversion clade</taxon>
        <taxon>NPAAA clade</taxon>
        <taxon>indigoferoid/millettioid clade</taxon>
        <taxon>Phaseoleae</taxon>
        <taxon>Clitoria</taxon>
    </lineage>
</organism>
<dbReference type="AlphaFoldDB" id="A0AAN9KK69"/>
<feature type="region of interest" description="Disordered" evidence="1">
    <location>
        <begin position="1"/>
        <end position="88"/>
    </location>
</feature>
<keyword evidence="3" id="KW-1185">Reference proteome</keyword>
<comment type="caution">
    <text evidence="2">The sequence shown here is derived from an EMBL/GenBank/DDBJ whole genome shotgun (WGS) entry which is preliminary data.</text>
</comment>
<dbReference type="EMBL" id="JAYKXN010000001">
    <property type="protein sequence ID" value="KAK7317951.1"/>
    <property type="molecule type" value="Genomic_DNA"/>
</dbReference>
<evidence type="ECO:0000256" key="1">
    <source>
        <dbReference type="SAM" id="MobiDB-lite"/>
    </source>
</evidence>
<feature type="region of interest" description="Disordered" evidence="1">
    <location>
        <begin position="203"/>
        <end position="239"/>
    </location>
</feature>
<dbReference type="Pfam" id="PF03004">
    <property type="entry name" value="Transposase_24"/>
    <property type="match status" value="1"/>
</dbReference>
<dbReference type="InterPro" id="IPR004252">
    <property type="entry name" value="Probable_transposase_24"/>
</dbReference>
<feature type="compositionally biased region" description="Polar residues" evidence="1">
    <location>
        <begin position="7"/>
        <end position="29"/>
    </location>
</feature>
<gene>
    <name evidence="2" type="ORF">RJT34_02599</name>
</gene>
<accession>A0AAN9KK69</accession>
<name>A0AAN9KK69_CLITE</name>
<feature type="compositionally biased region" description="Low complexity" evidence="1">
    <location>
        <begin position="38"/>
        <end position="60"/>
    </location>
</feature>
<evidence type="ECO:0000313" key="3">
    <source>
        <dbReference type="Proteomes" id="UP001359559"/>
    </source>
</evidence>
<feature type="compositionally biased region" description="Polar residues" evidence="1">
    <location>
        <begin position="213"/>
        <end position="231"/>
    </location>
</feature>
<sequence length="239" mass="26915">MKKLSTKKTNVVPNRTMTGTLSQDPTTPNGILKIRVVSTKNNNSTSLSNSHPSHGSQSHSQPICAPQSNSQSSYGTQSHSQSSHGTQSYSQFEVEHPFQISYVFKSLNIKWREHRQELWEQRDDGTRNRDQLIAMVPEGLNKDQWASFVDYRLDSKTKEFECGRKVSRGEVWIATHKHANGEFVNDKAREIGEKIKAYESSEGFPNMAIFQASPESDQGSAQPTNVPNHSPNDSEHNQE</sequence>
<dbReference type="Proteomes" id="UP001359559">
    <property type="component" value="Unassembled WGS sequence"/>
</dbReference>